<protein>
    <recommendedName>
        <fullName evidence="1">Secretion system C-terminal sorting domain-containing protein</fullName>
    </recommendedName>
</protein>
<evidence type="ECO:0000313" key="2">
    <source>
        <dbReference type="EMBL" id="MPM07120.1"/>
    </source>
</evidence>
<evidence type="ECO:0000259" key="1">
    <source>
        <dbReference type="Pfam" id="PF18962"/>
    </source>
</evidence>
<dbReference type="SUPFAM" id="SSF101898">
    <property type="entry name" value="NHL repeat"/>
    <property type="match status" value="1"/>
</dbReference>
<dbReference type="Pfam" id="PF18962">
    <property type="entry name" value="Por_Secre_tail"/>
    <property type="match status" value="1"/>
</dbReference>
<dbReference type="AlphaFoldDB" id="A0A644WTD4"/>
<dbReference type="InterPro" id="IPR013320">
    <property type="entry name" value="ConA-like_dom_sf"/>
</dbReference>
<proteinExistence type="predicted"/>
<dbReference type="SUPFAM" id="SSF49899">
    <property type="entry name" value="Concanavalin A-like lectins/glucanases"/>
    <property type="match status" value="1"/>
</dbReference>
<dbReference type="InterPro" id="IPR026444">
    <property type="entry name" value="Secre_tail"/>
</dbReference>
<name>A0A644WTD4_9ZZZZ</name>
<feature type="domain" description="Secretion system C-terminal sorting" evidence="1">
    <location>
        <begin position="543"/>
        <end position="605"/>
    </location>
</feature>
<reference evidence="2" key="1">
    <citation type="submission" date="2019-08" db="EMBL/GenBank/DDBJ databases">
        <authorList>
            <person name="Kucharzyk K."/>
            <person name="Murdoch R.W."/>
            <person name="Higgins S."/>
            <person name="Loffler F."/>
        </authorList>
    </citation>
    <scope>NUCLEOTIDE SEQUENCE</scope>
</reference>
<dbReference type="InterPro" id="IPR013783">
    <property type="entry name" value="Ig-like_fold"/>
</dbReference>
<dbReference type="EMBL" id="VSSQ01001302">
    <property type="protein sequence ID" value="MPM07120.1"/>
    <property type="molecule type" value="Genomic_DNA"/>
</dbReference>
<dbReference type="NCBIfam" id="TIGR04183">
    <property type="entry name" value="Por_Secre_tail"/>
    <property type="match status" value="1"/>
</dbReference>
<comment type="caution">
    <text evidence="2">The sequence shown here is derived from an EMBL/GenBank/DDBJ whole genome shotgun (WGS) entry which is preliminary data.</text>
</comment>
<dbReference type="NCBIfam" id="NF038128">
    <property type="entry name" value="choice_anch_J"/>
    <property type="match status" value="1"/>
</dbReference>
<gene>
    <name evidence="2" type="ORF">SDC9_53426</name>
</gene>
<dbReference type="Gene3D" id="2.60.120.200">
    <property type="match status" value="1"/>
</dbReference>
<sequence>MKILYMVFVLHLLLCDLLFAASANMQACPQSANGPKISLLNEDFENGVLPSGWTNEYGAATYGWLFGTDLSSPYWTIPPHTTYACVNDDQCNCDMSNVNLTTPSVNITSSGTMLTFDYLSYSSSDIAEVQISVDGGISFSTLITLSGSGGAWVDDFSIDLSAYVSSTVKIRFHYSDGGGWAWGYCIDNVEISSPGTDDMSVIQISPDMGFVGDVINPVVTIRNNGTGVVSNYSVNLKIQHGAVEVYNQNMPFIGQPLAPATNLDVVFTPTFAIATAGTYYMKATVIAANDQNPANNTDSATLNAISIPPYTNFAYAVNSINKTFNTVDLNNGHMDSVSTFDVIDFPTCFEFINNILYVFRISGAVDMVYADGTTFPVGVINGMQSSPLAATYCELDGKTYVIEFNDTISSLYELDMGTLQATLIGICDTGVFIAIEATPVGAIYGVKISDNNLYTIDRLTGQITMIGNTGLELCYGQDISWNDNNSVLYGMLYDESQGGVFGTFDTFSGAFNIVSTPGDQIAVFAVNSAWTGVSEMIVHELSVYPNPADDYFLISTGYPAYITIFDLNGRQVLFTEMNEMKPVSLKSIAPGTYYVQVVSGGKISVSLIIKQ</sequence>
<accession>A0A644WTD4</accession>
<dbReference type="Gene3D" id="2.60.40.10">
    <property type="entry name" value="Immunoglobulins"/>
    <property type="match status" value="1"/>
</dbReference>
<organism evidence="2">
    <name type="scientific">bioreactor metagenome</name>
    <dbReference type="NCBI Taxonomy" id="1076179"/>
    <lineage>
        <taxon>unclassified sequences</taxon>
        <taxon>metagenomes</taxon>
        <taxon>ecological metagenomes</taxon>
    </lineage>
</organism>